<keyword evidence="1" id="KW-1133">Transmembrane helix</keyword>
<gene>
    <name evidence="2" type="ORF">ACFQ39_13960</name>
</gene>
<keyword evidence="1" id="KW-0812">Transmembrane</keyword>
<feature type="transmembrane region" description="Helical" evidence="1">
    <location>
        <begin position="24"/>
        <end position="45"/>
    </location>
</feature>
<dbReference type="RefSeq" id="WP_377180055.1">
    <property type="nucleotide sequence ID" value="NZ_JBHTMY010000004.1"/>
</dbReference>
<keyword evidence="3" id="KW-1185">Reference proteome</keyword>
<name>A0ABW3Y6R8_9FLAO</name>
<accession>A0ABW3Y6R8</accession>
<evidence type="ECO:0000256" key="1">
    <source>
        <dbReference type="SAM" id="Phobius"/>
    </source>
</evidence>
<reference evidence="3" key="1">
    <citation type="journal article" date="2019" name="Int. J. Syst. Evol. Microbiol.">
        <title>The Global Catalogue of Microorganisms (GCM) 10K type strain sequencing project: providing services to taxonomists for standard genome sequencing and annotation.</title>
        <authorList>
            <consortium name="The Broad Institute Genomics Platform"/>
            <consortium name="The Broad Institute Genome Sequencing Center for Infectious Disease"/>
            <person name="Wu L."/>
            <person name="Ma J."/>
        </authorList>
    </citation>
    <scope>NUCLEOTIDE SEQUENCE [LARGE SCALE GENOMIC DNA]</scope>
    <source>
        <strain evidence="3">CCUG 61485</strain>
    </source>
</reference>
<keyword evidence="1" id="KW-0472">Membrane</keyword>
<proteinExistence type="predicted"/>
<sequence length="176" mass="20665">MIEEFLEKQVLGIIHFTKKNPKKVFVIISIPLIILSTINFLDFYLTSGEEMSDEITSFRRLKNIKGHSRGFKYVTKRNLKFALEDKYVQGNKIKLKHTLLFKTVTSIKTEKRDYSKYLISNLNGVIKYFHLVFLISLGVSVYIFSSKKQITNNTYLNIWIFNSFILFILLYSLISN</sequence>
<comment type="caution">
    <text evidence="2">The sequence shown here is derived from an EMBL/GenBank/DDBJ whole genome shotgun (WGS) entry which is preliminary data.</text>
</comment>
<feature type="transmembrane region" description="Helical" evidence="1">
    <location>
        <begin position="156"/>
        <end position="174"/>
    </location>
</feature>
<feature type="transmembrane region" description="Helical" evidence="1">
    <location>
        <begin position="125"/>
        <end position="144"/>
    </location>
</feature>
<evidence type="ECO:0000313" key="3">
    <source>
        <dbReference type="Proteomes" id="UP001597201"/>
    </source>
</evidence>
<dbReference type="Proteomes" id="UP001597201">
    <property type="component" value="Unassembled WGS sequence"/>
</dbReference>
<organism evidence="2 3">
    <name type="scientific">Namhaeicola litoreus</name>
    <dbReference type="NCBI Taxonomy" id="1052145"/>
    <lineage>
        <taxon>Bacteria</taxon>
        <taxon>Pseudomonadati</taxon>
        <taxon>Bacteroidota</taxon>
        <taxon>Flavobacteriia</taxon>
        <taxon>Flavobacteriales</taxon>
        <taxon>Flavobacteriaceae</taxon>
        <taxon>Namhaeicola</taxon>
    </lineage>
</organism>
<dbReference type="EMBL" id="JBHTMY010000004">
    <property type="protein sequence ID" value="MFD1316726.1"/>
    <property type="molecule type" value="Genomic_DNA"/>
</dbReference>
<protein>
    <submittedName>
        <fullName evidence="2">Uncharacterized protein</fullName>
    </submittedName>
</protein>
<evidence type="ECO:0000313" key="2">
    <source>
        <dbReference type="EMBL" id="MFD1316726.1"/>
    </source>
</evidence>